<proteinExistence type="predicted"/>
<sequence length="142" mass="15275">MLEDMLALVRGNHLCVLATVHQGEPHTSLMAYLSGEGGRRVYLITSSQTQKYRNVLAEPRVSLLIDDRREAAQVGAVKALSLSGACAPAPPEEQEELKARFARELSHLAGIVADPAAVVLAVQVRAMQLLAGPTQSSYVELD</sequence>
<feature type="domain" description="Pyridoxamine 5'-phosphate oxidase N-terminal" evidence="2">
    <location>
        <begin position="3"/>
        <end position="128"/>
    </location>
</feature>
<dbReference type="AlphaFoldDB" id="A0AAU9ERD6"/>
<evidence type="ECO:0000256" key="1">
    <source>
        <dbReference type="ARBA" id="ARBA00023002"/>
    </source>
</evidence>
<evidence type="ECO:0000259" key="2">
    <source>
        <dbReference type="Pfam" id="PF01243"/>
    </source>
</evidence>
<dbReference type="KEGG" id="dmp:FAK_27650"/>
<dbReference type="GO" id="GO:0070967">
    <property type="term" value="F:coenzyme F420 binding"/>
    <property type="evidence" value="ECO:0007669"/>
    <property type="project" value="TreeGrafter"/>
</dbReference>
<keyword evidence="4" id="KW-1185">Reference proteome</keyword>
<reference evidence="4" key="1">
    <citation type="journal article" date="2023" name="Arch. Microbiol.">
        <title>Desulfoferula mesophilus gen. nov. sp. nov., a mesophilic sulfate-reducing bacterium isolated from a brackish lake sediment.</title>
        <authorList>
            <person name="Watanabe T."/>
            <person name="Yabe T."/>
            <person name="Tsuji J.M."/>
            <person name="Fukui M."/>
        </authorList>
    </citation>
    <scope>NUCLEOTIDE SEQUENCE [LARGE SCALE GENOMIC DNA]</scope>
    <source>
        <strain evidence="4">12FAK</strain>
    </source>
</reference>
<dbReference type="InterPro" id="IPR052019">
    <property type="entry name" value="F420H2_bilvrd_red/Heme_oxyg"/>
</dbReference>
<keyword evidence="1" id="KW-0560">Oxidoreductase</keyword>
<dbReference type="Pfam" id="PF01243">
    <property type="entry name" value="PNPOx_N"/>
    <property type="match status" value="1"/>
</dbReference>
<dbReference type="InterPro" id="IPR011576">
    <property type="entry name" value="Pyridox_Oxase_N"/>
</dbReference>
<dbReference type="EMBL" id="AP028679">
    <property type="protein sequence ID" value="BEQ15699.1"/>
    <property type="molecule type" value="Genomic_DNA"/>
</dbReference>
<dbReference type="RefSeq" id="WP_338600471.1">
    <property type="nucleotide sequence ID" value="NZ_AP028679.1"/>
</dbReference>
<name>A0AAU9ERD6_9BACT</name>
<dbReference type="PANTHER" id="PTHR35176">
    <property type="entry name" value="HEME OXYGENASE HI_0854-RELATED"/>
    <property type="match status" value="1"/>
</dbReference>
<organism evidence="3 4">
    <name type="scientific">Desulfoferula mesophila</name>
    <dbReference type="NCBI Taxonomy" id="3058419"/>
    <lineage>
        <taxon>Bacteria</taxon>
        <taxon>Pseudomonadati</taxon>
        <taxon>Thermodesulfobacteriota</taxon>
        <taxon>Desulfarculia</taxon>
        <taxon>Desulfarculales</taxon>
        <taxon>Desulfarculaceae</taxon>
        <taxon>Desulfoferula</taxon>
    </lineage>
</organism>
<dbReference type="Proteomes" id="UP001366166">
    <property type="component" value="Chromosome"/>
</dbReference>
<dbReference type="GO" id="GO:0005829">
    <property type="term" value="C:cytosol"/>
    <property type="evidence" value="ECO:0007669"/>
    <property type="project" value="TreeGrafter"/>
</dbReference>
<dbReference type="InterPro" id="IPR012349">
    <property type="entry name" value="Split_barrel_FMN-bd"/>
</dbReference>
<evidence type="ECO:0000313" key="3">
    <source>
        <dbReference type="EMBL" id="BEQ15699.1"/>
    </source>
</evidence>
<evidence type="ECO:0000313" key="4">
    <source>
        <dbReference type="Proteomes" id="UP001366166"/>
    </source>
</evidence>
<protein>
    <recommendedName>
        <fullName evidence="2">Pyridoxamine 5'-phosphate oxidase N-terminal domain-containing protein</fullName>
    </recommendedName>
</protein>
<dbReference type="PANTHER" id="PTHR35176:SF6">
    <property type="entry name" value="HEME OXYGENASE HI_0854-RELATED"/>
    <property type="match status" value="1"/>
</dbReference>
<dbReference type="SUPFAM" id="SSF50475">
    <property type="entry name" value="FMN-binding split barrel"/>
    <property type="match status" value="1"/>
</dbReference>
<gene>
    <name evidence="3" type="ORF">FAK_27650</name>
</gene>
<accession>A0AAU9ERD6</accession>
<dbReference type="Gene3D" id="2.30.110.10">
    <property type="entry name" value="Electron Transport, Fmn-binding Protein, Chain A"/>
    <property type="match status" value="1"/>
</dbReference>
<dbReference type="GO" id="GO:0016627">
    <property type="term" value="F:oxidoreductase activity, acting on the CH-CH group of donors"/>
    <property type="evidence" value="ECO:0007669"/>
    <property type="project" value="TreeGrafter"/>
</dbReference>